<comment type="caution">
    <text evidence="2">The sequence shown here is derived from an EMBL/GenBank/DDBJ whole genome shotgun (WGS) entry which is preliminary data.</text>
</comment>
<dbReference type="GeneID" id="89971186"/>
<dbReference type="Gene3D" id="3.40.50.880">
    <property type="match status" value="1"/>
</dbReference>
<dbReference type="Pfam" id="PF01965">
    <property type="entry name" value="DJ-1_PfpI"/>
    <property type="match status" value="1"/>
</dbReference>
<dbReference type="RefSeq" id="XP_064705567.1">
    <property type="nucleotide sequence ID" value="XM_064846587.1"/>
</dbReference>
<dbReference type="Proteomes" id="UP001358417">
    <property type="component" value="Unassembled WGS sequence"/>
</dbReference>
<evidence type="ECO:0000313" key="2">
    <source>
        <dbReference type="EMBL" id="KAK5051340.1"/>
    </source>
</evidence>
<reference evidence="2 3" key="1">
    <citation type="submission" date="2023-08" db="EMBL/GenBank/DDBJ databases">
        <title>Black Yeasts Isolated from many extreme environments.</title>
        <authorList>
            <person name="Coleine C."/>
            <person name="Stajich J.E."/>
            <person name="Selbmann L."/>
        </authorList>
    </citation>
    <scope>NUCLEOTIDE SEQUENCE [LARGE SCALE GENOMIC DNA]</scope>
    <source>
        <strain evidence="2 3">CCFEE 5792</strain>
    </source>
</reference>
<organism evidence="2 3">
    <name type="scientific">Exophiala bonariae</name>
    <dbReference type="NCBI Taxonomy" id="1690606"/>
    <lineage>
        <taxon>Eukaryota</taxon>
        <taxon>Fungi</taxon>
        <taxon>Dikarya</taxon>
        <taxon>Ascomycota</taxon>
        <taxon>Pezizomycotina</taxon>
        <taxon>Eurotiomycetes</taxon>
        <taxon>Chaetothyriomycetidae</taxon>
        <taxon>Chaetothyriales</taxon>
        <taxon>Herpotrichiellaceae</taxon>
        <taxon>Exophiala</taxon>
    </lineage>
</organism>
<accession>A0AAV9N7Q8</accession>
<sequence length="251" mass="27248">MATSSTKATSLRVGVLVIPPVQLLDLSPIDLFGMCSPEYLEVTSLPRPLLELAIPVTIHYISASGPDSNVQLTANAQIRATASLTSPEVQPGELDTLLLPGPDPNLVPDQQYLDFLRAHEKAGKTDILVICTGSYAAGYAGILNGKRVSGPRGLLPDLKKKFPEAKYVERRYETDGRLWSAGGITNGLDLTGAYLRYKVQRELADLVCAMADVDDRGQDYDTGKAGNTLWWIWLILKSAIKGSKAEKPKKP</sequence>
<protein>
    <recommendedName>
        <fullName evidence="1">DJ-1/PfpI domain-containing protein</fullName>
    </recommendedName>
</protein>
<feature type="domain" description="DJ-1/PfpI" evidence="1">
    <location>
        <begin position="57"/>
        <end position="194"/>
    </location>
</feature>
<dbReference type="PANTHER" id="PTHR43130">
    <property type="entry name" value="ARAC-FAMILY TRANSCRIPTIONAL REGULATOR"/>
    <property type="match status" value="1"/>
</dbReference>
<dbReference type="InterPro" id="IPR052158">
    <property type="entry name" value="INH-QAR"/>
</dbReference>
<evidence type="ECO:0000313" key="3">
    <source>
        <dbReference type="Proteomes" id="UP001358417"/>
    </source>
</evidence>
<keyword evidence="3" id="KW-1185">Reference proteome</keyword>
<gene>
    <name evidence="2" type="ORF">LTR84_002992</name>
</gene>
<evidence type="ECO:0000259" key="1">
    <source>
        <dbReference type="Pfam" id="PF01965"/>
    </source>
</evidence>
<dbReference type="PANTHER" id="PTHR43130:SF7">
    <property type="entry name" value="DJ-1_PFPI DOMAIN-CONTAINING PROTEIN"/>
    <property type="match status" value="1"/>
</dbReference>
<name>A0AAV9N7Q8_9EURO</name>
<dbReference type="SUPFAM" id="SSF52317">
    <property type="entry name" value="Class I glutamine amidotransferase-like"/>
    <property type="match status" value="1"/>
</dbReference>
<dbReference type="InterPro" id="IPR029062">
    <property type="entry name" value="Class_I_gatase-like"/>
</dbReference>
<dbReference type="EMBL" id="JAVRRD010000015">
    <property type="protein sequence ID" value="KAK5051340.1"/>
    <property type="molecule type" value="Genomic_DNA"/>
</dbReference>
<dbReference type="InterPro" id="IPR002818">
    <property type="entry name" value="DJ-1/PfpI"/>
</dbReference>
<dbReference type="AlphaFoldDB" id="A0AAV9N7Q8"/>
<proteinExistence type="predicted"/>